<dbReference type="AlphaFoldDB" id="A0A5J4V083"/>
<evidence type="ECO:0008006" key="4">
    <source>
        <dbReference type="Google" id="ProtNLM"/>
    </source>
</evidence>
<sequence>MVHIYINIQQQIPYSWRELFDSEPGEGDDEKEGHVTTSKNRGIPQGPRVDQGRKLSTEFLYNINMTRETQQMIIEGQKFNTQKKNMQTMKVFYDWMKERNYTIQDMMDQKIPFIHTEFMTWLTRTRKTKPSSAKYHASILNTMLSLIFGTVQVSTTAWRLTTQAISKLQVKNPRYGSTWDNNQPFEYCSERSESNFPSSEELQTKLASLLMSLCFVRMEEITNINLSVSIIDDQEQRAADLENISDKVQRTSYTYSGLKIGSKLIRDTLAHVLKGLFKHFEYKMQLQTPLYMNLLQNQRQRDSKMNKKFYIFAVNKEQDFIASALVKNHCMKQATQIISKQRGGARVSEADGLQQSPLRDDMQLSPQETQLQRWVVSK</sequence>
<feature type="region of interest" description="Disordered" evidence="1">
    <location>
        <begin position="342"/>
        <end position="362"/>
    </location>
</feature>
<organism evidence="2 3">
    <name type="scientific">Streblomastix strix</name>
    <dbReference type="NCBI Taxonomy" id="222440"/>
    <lineage>
        <taxon>Eukaryota</taxon>
        <taxon>Metamonada</taxon>
        <taxon>Preaxostyla</taxon>
        <taxon>Oxymonadida</taxon>
        <taxon>Streblomastigidae</taxon>
        <taxon>Streblomastix</taxon>
    </lineage>
</organism>
<dbReference type="EMBL" id="SNRW01011013">
    <property type="protein sequence ID" value="KAA6375750.1"/>
    <property type="molecule type" value="Genomic_DNA"/>
</dbReference>
<evidence type="ECO:0000256" key="1">
    <source>
        <dbReference type="SAM" id="MobiDB-lite"/>
    </source>
</evidence>
<gene>
    <name evidence="2" type="ORF">EZS28_028721</name>
</gene>
<evidence type="ECO:0000313" key="3">
    <source>
        <dbReference type="Proteomes" id="UP000324800"/>
    </source>
</evidence>
<name>A0A5J4V083_9EUKA</name>
<proteinExistence type="predicted"/>
<protein>
    <recommendedName>
        <fullName evidence="4">Tyr recombinase domain-containing protein</fullName>
    </recommendedName>
</protein>
<evidence type="ECO:0000313" key="2">
    <source>
        <dbReference type="EMBL" id="KAA6375750.1"/>
    </source>
</evidence>
<accession>A0A5J4V083</accession>
<feature type="compositionally biased region" description="Acidic residues" evidence="1">
    <location>
        <begin position="21"/>
        <end position="30"/>
    </location>
</feature>
<feature type="region of interest" description="Disordered" evidence="1">
    <location>
        <begin position="19"/>
        <end position="49"/>
    </location>
</feature>
<dbReference type="Proteomes" id="UP000324800">
    <property type="component" value="Unassembled WGS sequence"/>
</dbReference>
<comment type="caution">
    <text evidence="2">The sequence shown here is derived from an EMBL/GenBank/DDBJ whole genome shotgun (WGS) entry which is preliminary data.</text>
</comment>
<reference evidence="2 3" key="1">
    <citation type="submission" date="2019-03" db="EMBL/GenBank/DDBJ databases">
        <title>Single cell metagenomics reveals metabolic interactions within the superorganism composed of flagellate Streblomastix strix and complex community of Bacteroidetes bacteria on its surface.</title>
        <authorList>
            <person name="Treitli S.C."/>
            <person name="Kolisko M."/>
            <person name="Husnik F."/>
            <person name="Keeling P."/>
            <person name="Hampl V."/>
        </authorList>
    </citation>
    <scope>NUCLEOTIDE SEQUENCE [LARGE SCALE GENOMIC DNA]</scope>
    <source>
        <strain evidence="2">ST1C</strain>
    </source>
</reference>